<feature type="binding site" evidence="3">
    <location>
        <begin position="74"/>
        <end position="75"/>
    </location>
    <ligand>
        <name>substrate</name>
    </ligand>
</feature>
<dbReference type="GO" id="GO:0008837">
    <property type="term" value="F:diaminopimelate epimerase activity"/>
    <property type="evidence" value="ECO:0007669"/>
    <property type="project" value="UniProtKB-UniRule"/>
</dbReference>
<evidence type="ECO:0000313" key="6">
    <source>
        <dbReference type="Proteomes" id="UP000824014"/>
    </source>
</evidence>
<feature type="binding site" evidence="3">
    <location>
        <position position="64"/>
    </location>
    <ligand>
        <name>substrate</name>
    </ligand>
</feature>
<dbReference type="Gene3D" id="3.10.310.10">
    <property type="entry name" value="Diaminopimelate Epimerase, Chain A, domain 1"/>
    <property type="match status" value="2"/>
</dbReference>
<reference evidence="5" key="1">
    <citation type="journal article" date="2021" name="PeerJ">
        <title>Extensive microbial diversity within the chicken gut microbiome revealed by metagenomics and culture.</title>
        <authorList>
            <person name="Gilroy R."/>
            <person name="Ravi A."/>
            <person name="Getino M."/>
            <person name="Pursley I."/>
            <person name="Horton D.L."/>
            <person name="Alikhan N.F."/>
            <person name="Baker D."/>
            <person name="Gharbi K."/>
            <person name="Hall N."/>
            <person name="Watson M."/>
            <person name="Adriaenssens E.M."/>
            <person name="Foster-Nyarko E."/>
            <person name="Jarju S."/>
            <person name="Secka A."/>
            <person name="Antonio M."/>
            <person name="Oren A."/>
            <person name="Chaudhuri R.R."/>
            <person name="La Ragione R."/>
            <person name="Hildebrand F."/>
            <person name="Pallen M.J."/>
        </authorList>
    </citation>
    <scope>NUCLEOTIDE SEQUENCE</scope>
    <source>
        <strain evidence="5">ChiHjej11B10-19426</strain>
    </source>
</reference>
<sequence>MRLKFGKYEGAGNDFVIIDNRGLHLDPAPQWVAAVCDRRFGIGADGLMLLEEDPHHLFRMRYFNSDGPEATMCGNGGRCITLFAAHAGVAANDRIVFSAMDGLHAATLLARTDDGATVSLGMRDAACPEPLLDGWFVDTGSPHFVRYERNIDAMDVFAEGRRLRTLPEFVSRGGSNFNFVEPEGDLLRVRTYERGVEDETLACGTGAVAVAVTTAAVRRPDCNHFRIGARGGLLEVSFRREGNLFRDIRLTGPARRVFSGELNTENF</sequence>
<comment type="function">
    <text evidence="3">Catalyzes the stereoinversion of LL-2,6-diaminopimelate (L,L-DAP) to meso-diaminopimelate (meso-DAP), a precursor of L-lysine and an essential component of the bacterial peptidoglycan.</text>
</comment>
<evidence type="ECO:0000256" key="3">
    <source>
        <dbReference type="HAMAP-Rule" id="MF_00197"/>
    </source>
</evidence>
<comment type="pathway">
    <text evidence="3">Amino-acid biosynthesis; L-lysine biosynthesis via DAP pathway; DL-2,6-diaminopimelate from LL-2,6-diaminopimelate: step 1/1.</text>
</comment>
<dbReference type="HAMAP" id="MF_00197">
    <property type="entry name" value="DAP_epimerase"/>
    <property type="match status" value="1"/>
</dbReference>
<proteinExistence type="inferred from homology"/>
<evidence type="ECO:0000256" key="4">
    <source>
        <dbReference type="NCBIfam" id="TIGR00652"/>
    </source>
</evidence>
<evidence type="ECO:0000256" key="1">
    <source>
        <dbReference type="ARBA" id="ARBA00010219"/>
    </source>
</evidence>
<dbReference type="SUPFAM" id="SSF54506">
    <property type="entry name" value="Diaminopimelate epimerase-like"/>
    <property type="match status" value="2"/>
</dbReference>
<accession>A0A9D2DEL1</accession>
<keyword evidence="3" id="KW-0457">Lysine biosynthesis</keyword>
<feature type="binding site" evidence="3">
    <location>
        <begin position="204"/>
        <end position="205"/>
    </location>
    <ligand>
        <name>substrate</name>
    </ligand>
</feature>
<gene>
    <name evidence="3 5" type="primary">dapF</name>
    <name evidence="5" type="ORF">H9816_05670</name>
</gene>
<reference evidence="5" key="2">
    <citation type="submission" date="2021-04" db="EMBL/GenBank/DDBJ databases">
        <authorList>
            <person name="Gilroy R."/>
        </authorList>
    </citation>
    <scope>NUCLEOTIDE SEQUENCE</scope>
    <source>
        <strain evidence="5">ChiHjej11B10-19426</strain>
    </source>
</reference>
<feature type="site" description="Could be important to modulate the pK values of the two catalytic cysteine residues" evidence="3">
    <location>
        <position position="193"/>
    </location>
</feature>
<dbReference type="EC" id="5.1.1.7" evidence="3 4"/>
<comment type="subunit">
    <text evidence="3">Homodimer.</text>
</comment>
<keyword evidence="3" id="KW-0028">Amino-acid biosynthesis</keyword>
<feature type="binding site" evidence="3">
    <location>
        <begin position="193"/>
        <end position="194"/>
    </location>
    <ligand>
        <name>substrate</name>
    </ligand>
</feature>
<dbReference type="InterPro" id="IPR001653">
    <property type="entry name" value="DAP_epimerase_DapF"/>
</dbReference>
<comment type="similarity">
    <text evidence="1 3">Belongs to the diaminopimelate epimerase family.</text>
</comment>
<dbReference type="EMBL" id="DXCC01000017">
    <property type="protein sequence ID" value="HIZ15379.1"/>
    <property type="molecule type" value="Genomic_DNA"/>
</dbReference>
<evidence type="ECO:0000313" key="5">
    <source>
        <dbReference type="EMBL" id="HIZ15379.1"/>
    </source>
</evidence>
<keyword evidence="3" id="KW-0963">Cytoplasm</keyword>
<organism evidence="5 6">
    <name type="scientific">Candidatus Tidjanibacter faecipullorum</name>
    <dbReference type="NCBI Taxonomy" id="2838766"/>
    <lineage>
        <taxon>Bacteria</taxon>
        <taxon>Pseudomonadati</taxon>
        <taxon>Bacteroidota</taxon>
        <taxon>Bacteroidia</taxon>
        <taxon>Bacteroidales</taxon>
        <taxon>Rikenellaceae</taxon>
        <taxon>Tidjanibacter</taxon>
    </lineage>
</organism>
<comment type="caution">
    <text evidence="3">Lacks conserved residue(s) required for the propagation of feature annotation.</text>
</comment>
<feature type="site" description="Could be important to modulate the pK values of the two catalytic cysteine residues" evidence="3">
    <location>
        <position position="143"/>
    </location>
</feature>
<feature type="active site" description="Proton donor" evidence="3">
    <location>
        <position position="73"/>
    </location>
</feature>
<comment type="caution">
    <text evidence="5">The sequence shown here is derived from an EMBL/GenBank/DDBJ whole genome shotgun (WGS) entry which is preliminary data.</text>
</comment>
<feature type="active site" description="Proton acceptor" evidence="3">
    <location>
        <position position="203"/>
    </location>
</feature>
<dbReference type="Pfam" id="PF01678">
    <property type="entry name" value="DAP_epimerase"/>
    <property type="match status" value="2"/>
</dbReference>
<evidence type="ECO:0000256" key="2">
    <source>
        <dbReference type="ARBA" id="ARBA00023235"/>
    </source>
</evidence>
<dbReference type="PANTHER" id="PTHR31689:SF0">
    <property type="entry name" value="DIAMINOPIMELATE EPIMERASE"/>
    <property type="match status" value="1"/>
</dbReference>
<dbReference type="Proteomes" id="UP000824014">
    <property type="component" value="Unassembled WGS sequence"/>
</dbReference>
<feature type="binding site" evidence="3">
    <location>
        <position position="13"/>
    </location>
    <ligand>
        <name>substrate</name>
    </ligand>
</feature>
<comment type="catalytic activity">
    <reaction evidence="3">
        <text>(2S,6S)-2,6-diaminopimelate = meso-2,6-diaminopimelate</text>
        <dbReference type="Rhea" id="RHEA:15393"/>
        <dbReference type="ChEBI" id="CHEBI:57609"/>
        <dbReference type="ChEBI" id="CHEBI:57791"/>
        <dbReference type="EC" id="5.1.1.7"/>
    </reaction>
</comment>
<keyword evidence="2 3" id="KW-0413">Isomerase</keyword>
<dbReference type="AlphaFoldDB" id="A0A9D2DEL1"/>
<name>A0A9D2DEL1_9BACT</name>
<dbReference type="NCBIfam" id="TIGR00652">
    <property type="entry name" value="DapF"/>
    <property type="match status" value="1"/>
</dbReference>
<dbReference type="GO" id="GO:0009089">
    <property type="term" value="P:lysine biosynthetic process via diaminopimelate"/>
    <property type="evidence" value="ECO:0007669"/>
    <property type="project" value="UniProtKB-UniRule"/>
</dbReference>
<dbReference type="GO" id="GO:0005829">
    <property type="term" value="C:cytosol"/>
    <property type="evidence" value="ECO:0007669"/>
    <property type="project" value="TreeGrafter"/>
</dbReference>
<feature type="binding site" evidence="3">
    <location>
        <position position="176"/>
    </location>
    <ligand>
        <name>substrate</name>
    </ligand>
</feature>
<dbReference type="PANTHER" id="PTHR31689">
    <property type="entry name" value="DIAMINOPIMELATE EPIMERASE, CHLOROPLASTIC"/>
    <property type="match status" value="1"/>
</dbReference>
<comment type="subcellular location">
    <subcellularLocation>
        <location evidence="3">Cytoplasm</location>
    </subcellularLocation>
</comment>
<protein>
    <recommendedName>
        <fullName evidence="3 4">Diaminopimelate epimerase</fullName>
        <shortName evidence="3">DAP epimerase</shortName>
        <ecNumber evidence="3 4">5.1.1.7</ecNumber>
    </recommendedName>
    <alternativeName>
        <fullName evidence="3">PLP-independent amino acid racemase</fullName>
    </alternativeName>
</protein>